<protein>
    <submittedName>
        <fullName evidence="1">Uncharacterized protein</fullName>
    </submittedName>
</protein>
<dbReference type="AlphaFoldDB" id="H3KDA5"/>
<evidence type="ECO:0000313" key="2">
    <source>
        <dbReference type="Proteomes" id="UP000004956"/>
    </source>
</evidence>
<sequence length="57" mass="6192">MCSGVTGVLATVEESASCVKNATLAETENFNEDAPKTDAPQANAMRERRFRVRTMVS</sequence>
<comment type="caution">
    <text evidence="1">The sequence shown here is derived from an EMBL/GenBank/DDBJ whole genome shotgun (WGS) entry which is preliminary data.</text>
</comment>
<dbReference type="STRING" id="762967.HMPREF9440_00714"/>
<evidence type="ECO:0000313" key="1">
    <source>
        <dbReference type="EMBL" id="EHY31902.1"/>
    </source>
</evidence>
<reference evidence="1 2" key="1">
    <citation type="submission" date="2011-11" db="EMBL/GenBank/DDBJ databases">
        <authorList>
            <person name="Weinstock G."/>
            <person name="Sodergren E."/>
            <person name="Clifton S."/>
            <person name="Fulton L."/>
            <person name="Fulton B."/>
            <person name="Courtney L."/>
            <person name="Fronick C."/>
            <person name="Harrison M."/>
            <person name="Strong C."/>
            <person name="Farmer C."/>
            <person name="Delahaunty K."/>
            <person name="Markovic C."/>
            <person name="Hall O."/>
            <person name="Minx P."/>
            <person name="Tomlinson C."/>
            <person name="Mitreva M."/>
            <person name="Hou S."/>
            <person name="Chen J."/>
            <person name="Wollam A."/>
            <person name="Pepin K.H."/>
            <person name="Johnson M."/>
            <person name="Bhonagiri V."/>
            <person name="Zhang X."/>
            <person name="Suruliraj S."/>
            <person name="Warren W."/>
            <person name="Chinwalla A."/>
            <person name="Mardis E.R."/>
            <person name="Wilson R.K."/>
        </authorList>
    </citation>
    <scope>NUCLEOTIDE SEQUENCE [LARGE SCALE GENOMIC DNA]</scope>
    <source>
        <strain evidence="1 2">YIT 11816</strain>
    </source>
</reference>
<keyword evidence="2" id="KW-1185">Reference proteome</keyword>
<dbReference type="HOGENOM" id="CLU_2994978_0_0_4"/>
<dbReference type="EMBL" id="AFBQ01000096">
    <property type="protein sequence ID" value="EHY31902.1"/>
    <property type="molecule type" value="Genomic_DNA"/>
</dbReference>
<accession>H3KDA5</accession>
<organism evidence="1 2">
    <name type="scientific">Sutterella parvirubra YIT 11816</name>
    <dbReference type="NCBI Taxonomy" id="762967"/>
    <lineage>
        <taxon>Bacteria</taxon>
        <taxon>Pseudomonadati</taxon>
        <taxon>Pseudomonadota</taxon>
        <taxon>Betaproteobacteria</taxon>
        <taxon>Burkholderiales</taxon>
        <taxon>Sutterellaceae</taxon>
        <taxon>Sutterella</taxon>
    </lineage>
</organism>
<proteinExistence type="predicted"/>
<name>H3KDA5_9BURK</name>
<gene>
    <name evidence="1" type="ORF">HMPREF9440_00714</name>
</gene>
<dbReference type="Proteomes" id="UP000004956">
    <property type="component" value="Unassembled WGS sequence"/>
</dbReference>